<gene>
    <name evidence="1" type="ORF">EOD39_15835</name>
</gene>
<evidence type="ECO:0000313" key="2">
    <source>
        <dbReference type="Proteomes" id="UP000289886"/>
    </source>
</evidence>
<dbReference type="Proteomes" id="UP000289886">
    <property type="component" value="Unassembled WGS sequence"/>
</dbReference>
<dbReference type="EMBL" id="SCEB01001703">
    <property type="protein sequence ID" value="RXM96313.1"/>
    <property type="molecule type" value="Genomic_DNA"/>
</dbReference>
<protein>
    <submittedName>
        <fullName evidence="1">Uncharacterized protein</fullName>
    </submittedName>
</protein>
<keyword evidence="2" id="KW-1185">Reference proteome</keyword>
<evidence type="ECO:0000313" key="1">
    <source>
        <dbReference type="EMBL" id="RXM96313.1"/>
    </source>
</evidence>
<sequence>MVMQHLARLGLTISSALTDAVHNILGTPAGLQYDARIPVRRQSSSYSGLSLPVQQGSKIPLVQFPKLLVRMAAAISAMEQGLLRMRLLKAWLNAFHLHPMRDRHHCLTVSCMPLFSGFWAALFFI</sequence>
<organism evidence="1 2">
    <name type="scientific">Acipenser ruthenus</name>
    <name type="common">Sterlet sturgeon</name>
    <dbReference type="NCBI Taxonomy" id="7906"/>
    <lineage>
        <taxon>Eukaryota</taxon>
        <taxon>Metazoa</taxon>
        <taxon>Chordata</taxon>
        <taxon>Craniata</taxon>
        <taxon>Vertebrata</taxon>
        <taxon>Euteleostomi</taxon>
        <taxon>Actinopterygii</taxon>
        <taxon>Chondrostei</taxon>
        <taxon>Acipenseriformes</taxon>
        <taxon>Acipenseridae</taxon>
        <taxon>Acipenser</taxon>
    </lineage>
</organism>
<proteinExistence type="predicted"/>
<reference evidence="1 2" key="1">
    <citation type="submission" date="2019-01" db="EMBL/GenBank/DDBJ databases">
        <title>Draft Genome and Complete Hox-Cluster Characterization of the Sterlet Sturgeon (Acipenser ruthenus).</title>
        <authorList>
            <person name="Wei Q."/>
        </authorList>
    </citation>
    <scope>NUCLEOTIDE SEQUENCE [LARGE SCALE GENOMIC DNA]</scope>
    <source>
        <strain evidence="1">WHYD16114868_AA</strain>
        <tissue evidence="1">Blood</tissue>
    </source>
</reference>
<accession>A0A444V7A4</accession>
<name>A0A444V7A4_ACIRT</name>
<dbReference type="AlphaFoldDB" id="A0A444V7A4"/>
<comment type="caution">
    <text evidence="1">The sequence shown here is derived from an EMBL/GenBank/DDBJ whole genome shotgun (WGS) entry which is preliminary data.</text>
</comment>